<dbReference type="SUPFAM" id="SSF52833">
    <property type="entry name" value="Thioredoxin-like"/>
    <property type="match status" value="1"/>
</dbReference>
<name>A0A0G4FXK7_9ALVE</name>
<protein>
    <recommendedName>
        <fullName evidence="4">GST N-terminal domain-containing protein</fullName>
    </recommendedName>
</protein>
<dbReference type="InterPro" id="IPR050213">
    <property type="entry name" value="GST_superfamily"/>
</dbReference>
<dbReference type="CDD" id="cd03039">
    <property type="entry name" value="GST_N_Sigma_like"/>
    <property type="match status" value="1"/>
</dbReference>
<evidence type="ECO:0000259" key="1">
    <source>
        <dbReference type="PROSITE" id="PS50404"/>
    </source>
</evidence>
<dbReference type="GO" id="GO:0006749">
    <property type="term" value="P:glutathione metabolic process"/>
    <property type="evidence" value="ECO:0007669"/>
    <property type="project" value="TreeGrafter"/>
</dbReference>
<organism evidence="3">
    <name type="scientific">Chromera velia CCMP2878</name>
    <dbReference type="NCBI Taxonomy" id="1169474"/>
    <lineage>
        <taxon>Eukaryota</taxon>
        <taxon>Sar</taxon>
        <taxon>Alveolata</taxon>
        <taxon>Colpodellida</taxon>
        <taxon>Chromeraceae</taxon>
        <taxon>Chromera</taxon>
    </lineage>
</organism>
<dbReference type="SUPFAM" id="SSF47616">
    <property type="entry name" value="GST C-terminal domain-like"/>
    <property type="match status" value="1"/>
</dbReference>
<sequence>MPDEKPKLRFFYFDAKGTGEPLRLLMHHAQLPFEDVRLDRDLFTKKKSGAFSHLEVPSLVVDGTNVLISATAIARYIGRTSGLYPDDPLQGAAVDALIEQAEDMAMGLTVLEEKADRGFDCLGEPENEESAHAVIIKTINDYILPRHLANFESRIAKARGEWIAHTAEPTIADFIIVSRLEWVTTLKGINKNVLKKYPCIDAYIKRFYQIPSVIAYYAQPGRRK</sequence>
<dbReference type="InterPro" id="IPR004046">
    <property type="entry name" value="GST_C"/>
</dbReference>
<feature type="domain" description="GST N-terminal" evidence="1">
    <location>
        <begin position="6"/>
        <end position="85"/>
    </location>
</feature>
<dbReference type="AlphaFoldDB" id="A0A0G4FXK7"/>
<dbReference type="Gene3D" id="3.40.30.10">
    <property type="entry name" value="Glutaredoxin"/>
    <property type="match status" value="1"/>
</dbReference>
<accession>A0A0G4FXK7</accession>
<dbReference type="SFLD" id="SFLDS00019">
    <property type="entry name" value="Glutathione_Transferase_(cytos"/>
    <property type="match status" value="1"/>
</dbReference>
<proteinExistence type="predicted"/>
<dbReference type="PhylomeDB" id="A0A0G4FXK7"/>
<dbReference type="Pfam" id="PF14497">
    <property type="entry name" value="GST_C_3"/>
    <property type="match status" value="1"/>
</dbReference>
<feature type="domain" description="GST C-terminal" evidence="2">
    <location>
        <begin position="87"/>
        <end position="224"/>
    </location>
</feature>
<dbReference type="PANTHER" id="PTHR11571">
    <property type="entry name" value="GLUTATHIONE S-TRANSFERASE"/>
    <property type="match status" value="1"/>
</dbReference>
<evidence type="ECO:0000259" key="2">
    <source>
        <dbReference type="PROSITE" id="PS50405"/>
    </source>
</evidence>
<dbReference type="VEuPathDB" id="CryptoDB:Cvel_19247"/>
<dbReference type="InterPro" id="IPR040079">
    <property type="entry name" value="Glutathione_S-Trfase"/>
</dbReference>
<dbReference type="GO" id="GO:0004364">
    <property type="term" value="F:glutathione transferase activity"/>
    <property type="evidence" value="ECO:0007669"/>
    <property type="project" value="TreeGrafter"/>
</dbReference>
<dbReference type="Gene3D" id="1.20.1050.10">
    <property type="match status" value="1"/>
</dbReference>
<dbReference type="InterPro" id="IPR036249">
    <property type="entry name" value="Thioredoxin-like_sf"/>
</dbReference>
<dbReference type="InterPro" id="IPR036282">
    <property type="entry name" value="Glutathione-S-Trfase_C_sf"/>
</dbReference>
<dbReference type="InterPro" id="IPR004045">
    <property type="entry name" value="Glutathione_S-Trfase_N"/>
</dbReference>
<evidence type="ECO:0008006" key="4">
    <source>
        <dbReference type="Google" id="ProtNLM"/>
    </source>
</evidence>
<reference evidence="3" key="1">
    <citation type="submission" date="2014-11" db="EMBL/GenBank/DDBJ databases">
        <authorList>
            <person name="Otto D Thomas"/>
            <person name="Naeem Raeece"/>
        </authorList>
    </citation>
    <scope>NUCLEOTIDE SEQUENCE</scope>
</reference>
<dbReference type="EMBL" id="CDMZ01000713">
    <property type="protein sequence ID" value="CEM20046.1"/>
    <property type="molecule type" value="Genomic_DNA"/>
</dbReference>
<gene>
    <name evidence="3" type="ORF">Cvel_19247</name>
</gene>
<dbReference type="PROSITE" id="PS50404">
    <property type="entry name" value="GST_NTER"/>
    <property type="match status" value="1"/>
</dbReference>
<evidence type="ECO:0000313" key="3">
    <source>
        <dbReference type="EMBL" id="CEM20046.1"/>
    </source>
</evidence>
<dbReference type="InterPro" id="IPR010987">
    <property type="entry name" value="Glutathione-S-Trfase_C-like"/>
</dbReference>
<dbReference type="PROSITE" id="PS50405">
    <property type="entry name" value="GST_CTER"/>
    <property type="match status" value="1"/>
</dbReference>